<feature type="non-terminal residue" evidence="2">
    <location>
        <position position="1"/>
    </location>
</feature>
<reference evidence="2 3" key="1">
    <citation type="submission" date="2017-07" db="EMBL/GenBank/DDBJ databases">
        <title>Draft Genome Sequences of Select Purple Nonsulfur Bacteria.</title>
        <authorList>
            <person name="Lasarre B."/>
            <person name="Mckinlay J.B."/>
        </authorList>
    </citation>
    <scope>NUCLEOTIDE SEQUENCE [LARGE SCALE GENOMIC DNA]</scope>
    <source>
        <strain evidence="2 3">DSM 11907</strain>
    </source>
</reference>
<gene>
    <name evidence="2" type="ORF">CH338_29670</name>
</gene>
<keyword evidence="3" id="KW-1185">Reference proteome</keyword>
<dbReference type="Proteomes" id="UP000248863">
    <property type="component" value="Unassembled WGS sequence"/>
</dbReference>
<comment type="caution">
    <text evidence="2">The sequence shown here is derived from an EMBL/GenBank/DDBJ whole genome shotgun (WGS) entry which is preliminary data.</text>
</comment>
<organism evidence="2 3">
    <name type="scientific">Rhodoplanes elegans</name>
    <dbReference type="NCBI Taxonomy" id="29408"/>
    <lineage>
        <taxon>Bacteria</taxon>
        <taxon>Pseudomonadati</taxon>
        <taxon>Pseudomonadota</taxon>
        <taxon>Alphaproteobacteria</taxon>
        <taxon>Hyphomicrobiales</taxon>
        <taxon>Nitrobacteraceae</taxon>
        <taxon>Rhodoplanes</taxon>
    </lineage>
</organism>
<feature type="compositionally biased region" description="Basic and acidic residues" evidence="1">
    <location>
        <begin position="150"/>
        <end position="165"/>
    </location>
</feature>
<proteinExistence type="predicted"/>
<evidence type="ECO:0000313" key="3">
    <source>
        <dbReference type="Proteomes" id="UP000248863"/>
    </source>
</evidence>
<feature type="region of interest" description="Disordered" evidence="1">
    <location>
        <begin position="126"/>
        <end position="197"/>
    </location>
</feature>
<sequence>SRPAYNRAIRPAGRETEAECWAALQAAERGRELDELRAVHQPHQEPSPQYEARMRAYKARLAMASNDRDPSGKPLHKPGIELVADGIDLADMEKQLEKIERQVAEVEARKFMTPFRRKAELERLNGQRSQLTMKVVSTREHVRANPHQAEIYERRKAELEQEQKPAEGPGGGGKAPPEPEKKPERAPEKKRDWGWEP</sequence>
<dbReference type="RefSeq" id="WP_170146113.1">
    <property type="nucleotide sequence ID" value="NZ_NPEU01000788.1"/>
</dbReference>
<protein>
    <submittedName>
        <fullName evidence="2">Uncharacterized protein</fullName>
    </submittedName>
</protein>
<dbReference type="EMBL" id="NPEU01000788">
    <property type="protein sequence ID" value="RAI28100.1"/>
    <property type="molecule type" value="Genomic_DNA"/>
</dbReference>
<feature type="compositionally biased region" description="Basic and acidic residues" evidence="1">
    <location>
        <begin position="177"/>
        <end position="197"/>
    </location>
</feature>
<dbReference type="AlphaFoldDB" id="A0A327JNR1"/>
<evidence type="ECO:0000256" key="1">
    <source>
        <dbReference type="SAM" id="MobiDB-lite"/>
    </source>
</evidence>
<name>A0A327JNR1_9BRAD</name>
<accession>A0A327JNR1</accession>
<evidence type="ECO:0000313" key="2">
    <source>
        <dbReference type="EMBL" id="RAI28100.1"/>
    </source>
</evidence>